<protein>
    <submittedName>
        <fullName evidence="1">Uncharacterized protein</fullName>
    </submittedName>
</protein>
<organism evidence="1 2">
    <name type="scientific">Edaphobacter acidisoli</name>
    <dbReference type="NCBI Taxonomy" id="2040573"/>
    <lineage>
        <taxon>Bacteria</taxon>
        <taxon>Pseudomonadati</taxon>
        <taxon>Acidobacteriota</taxon>
        <taxon>Terriglobia</taxon>
        <taxon>Terriglobales</taxon>
        <taxon>Acidobacteriaceae</taxon>
        <taxon>Edaphobacter</taxon>
    </lineage>
</organism>
<accession>A0A916RKZ2</accession>
<evidence type="ECO:0000313" key="1">
    <source>
        <dbReference type="EMBL" id="GGA60004.1"/>
    </source>
</evidence>
<evidence type="ECO:0000313" key="2">
    <source>
        <dbReference type="Proteomes" id="UP000648801"/>
    </source>
</evidence>
<proteinExistence type="predicted"/>
<dbReference type="AlphaFoldDB" id="A0A916RKZ2"/>
<reference evidence="1" key="2">
    <citation type="submission" date="2020-09" db="EMBL/GenBank/DDBJ databases">
        <authorList>
            <person name="Sun Q."/>
            <person name="Zhou Y."/>
        </authorList>
    </citation>
    <scope>NUCLEOTIDE SEQUENCE</scope>
    <source>
        <strain evidence="1">CGMCC 1.15447</strain>
    </source>
</reference>
<gene>
    <name evidence="1" type="ORF">GCM10011507_09460</name>
</gene>
<sequence length="63" mass="7178">MEEIDSESSCCDCLFEIVAGRTDQTDLCRRAIRSAKPCRREAVNRAQQTGLQGKIEFRDLVEE</sequence>
<dbReference type="AntiFam" id="ANF00077">
    <property type="entry name" value="Shadow ORF (opposite AtoC)"/>
</dbReference>
<dbReference type="EMBL" id="BMJB01000001">
    <property type="protein sequence ID" value="GGA60004.1"/>
    <property type="molecule type" value="Genomic_DNA"/>
</dbReference>
<keyword evidence="2" id="KW-1185">Reference proteome</keyword>
<comment type="caution">
    <text evidence="1">The sequence shown here is derived from an EMBL/GenBank/DDBJ whole genome shotgun (WGS) entry which is preliminary data.</text>
</comment>
<reference evidence="1" key="1">
    <citation type="journal article" date="2014" name="Int. J. Syst. Evol. Microbiol.">
        <title>Complete genome sequence of Corynebacterium casei LMG S-19264T (=DSM 44701T), isolated from a smear-ripened cheese.</title>
        <authorList>
            <consortium name="US DOE Joint Genome Institute (JGI-PGF)"/>
            <person name="Walter F."/>
            <person name="Albersmeier A."/>
            <person name="Kalinowski J."/>
            <person name="Ruckert C."/>
        </authorList>
    </citation>
    <scope>NUCLEOTIDE SEQUENCE</scope>
    <source>
        <strain evidence="1">CGMCC 1.15447</strain>
    </source>
</reference>
<dbReference type="AntiFam" id="ANF00203">
    <property type="entry name" value="Shadow ORF (opposite algB)"/>
</dbReference>
<name>A0A916RKZ2_9BACT</name>
<dbReference type="Proteomes" id="UP000648801">
    <property type="component" value="Unassembled WGS sequence"/>
</dbReference>